<comment type="caution">
    <text evidence="3">The sequence shown here is derived from an EMBL/GenBank/DDBJ whole genome shotgun (WGS) entry which is preliminary data.</text>
</comment>
<name>A0A419AXS3_PECCA</name>
<dbReference type="InterPro" id="IPR027417">
    <property type="entry name" value="P-loop_NTPase"/>
</dbReference>
<dbReference type="InterPro" id="IPR049052">
    <property type="entry name" value="nSTAND1"/>
</dbReference>
<dbReference type="EMBL" id="QZDH01000015">
    <property type="protein sequence ID" value="RJL52380.1"/>
    <property type="molecule type" value="Genomic_DNA"/>
</dbReference>
<sequence length="913" mass="104608">MSRPLPLNKDLIVCVPKSYSTSEKGKFFENFCADILRRQSFRIDGMEVRMSGMEVDIQATHTPSNEKLYVECKFMQQRIDSSIVDLAFAQSFRLKVKKIALFSISDLGKDAQSTLENYRLDERTDYSFFDKKEILLSILATGKVTDIPESKISAKYTNATLLVHPEIEMTWLLQETENGSSIKLVPFIMNNDVNKPTVSRISEIVKEQGLFEGLEITDFFVFSEPENKISNINPSENYEKEIVSEIILADDLMDYKPCQPKDFVGRDVIQKEIWDYLESVRGLNSQSRVISLIGGSGNGKSSLIARLSSRFKNQKWKNKFFLSSVDVRSARGGRFVSEAVVKAFTTAINDKFIDYKDPFIIENISDITSSTSFKECLDYLVNNEKVLTIFFDQFEEVFMKEELFGLFKAFERFALDVSALKSNVVVGFSWRTGITLGDENPAYSMWNKLKDYRVEKKLEPFDHKDSSKLISSFELNSSSKLKKPLRTRLIQQAQGYPWLLKKLCIHVFNKLKSGVSQDQMLVSQMQISNLFDEDLERPDKQKACLKFVAKNSPVSQYETTKEFGGDTVLELISDRMIIKTGEKLSVYWDVFRDYLKGNDLPSIPWSYMPLTSPKMVSLILNALSNGNAVNVEKLQVLLSYSKGTLKNIIMDLQYFVLVEKSSSGDIISRRNIKNVPEFLREHFISHSVYLNMLEYVTDVELKRVSLGQYEGIIKKLYTNKDGSYPKGYSSRFLSWLQYVGLVSVIGNNIVIYDGEVASPAFGAIDLNKRGARNRRGSLFLAATTPEKTLEVARYLQKNKSMDYEYIKHNKYRNAIQDLVALSFCSRQDERIVINQKVNILLENSQLERVIARLVSDSPAIKILNVYINKFGENDKKMMGDSLARELEKSWTPASTTRYIYALMRYRNFSLNTL</sequence>
<protein>
    <submittedName>
        <fullName evidence="3">ATP-binding protein</fullName>
    </submittedName>
</protein>
<evidence type="ECO:0000313" key="3">
    <source>
        <dbReference type="EMBL" id="RJL52380.1"/>
    </source>
</evidence>
<dbReference type="GO" id="GO:0004519">
    <property type="term" value="F:endonuclease activity"/>
    <property type="evidence" value="ECO:0007669"/>
    <property type="project" value="InterPro"/>
</dbReference>
<dbReference type="GO" id="GO:0009307">
    <property type="term" value="P:DNA restriction-modification system"/>
    <property type="evidence" value="ECO:0007669"/>
    <property type="project" value="InterPro"/>
</dbReference>
<dbReference type="InterPro" id="IPR007560">
    <property type="entry name" value="Restrct_endonuc_IV_Mrr"/>
</dbReference>
<keyword evidence="3" id="KW-0067">ATP-binding</keyword>
<feature type="domain" description="Restriction endonuclease type IV Mrr" evidence="1">
    <location>
        <begin position="24"/>
        <end position="116"/>
    </location>
</feature>
<evidence type="ECO:0000313" key="4">
    <source>
        <dbReference type="Proteomes" id="UP000283655"/>
    </source>
</evidence>
<dbReference type="AlphaFoldDB" id="A0A419AXS3"/>
<dbReference type="GO" id="GO:0003677">
    <property type="term" value="F:DNA binding"/>
    <property type="evidence" value="ECO:0007669"/>
    <property type="project" value="InterPro"/>
</dbReference>
<organism evidence="3 4">
    <name type="scientific">Pectobacterium carotovorum</name>
    <name type="common">Erwinia carotovora</name>
    <dbReference type="NCBI Taxonomy" id="554"/>
    <lineage>
        <taxon>Bacteria</taxon>
        <taxon>Pseudomonadati</taxon>
        <taxon>Pseudomonadota</taxon>
        <taxon>Gammaproteobacteria</taxon>
        <taxon>Enterobacterales</taxon>
        <taxon>Pectobacteriaceae</taxon>
        <taxon>Pectobacterium</taxon>
    </lineage>
</organism>
<feature type="domain" description="Novel STAND NTPase 1" evidence="2">
    <location>
        <begin position="252"/>
        <end position="401"/>
    </location>
</feature>
<dbReference type="Pfam" id="PF04471">
    <property type="entry name" value="Mrr_cat"/>
    <property type="match status" value="1"/>
</dbReference>
<proteinExistence type="predicted"/>
<dbReference type="Pfam" id="PF20703">
    <property type="entry name" value="nSTAND1"/>
    <property type="match status" value="1"/>
</dbReference>
<keyword evidence="3" id="KW-0547">Nucleotide-binding</keyword>
<reference evidence="3 4" key="1">
    <citation type="submission" date="2018-09" db="EMBL/GenBank/DDBJ databases">
        <title>Phylogenetic diversity of Pectobacterium and Dickeya strains causing blackleg disease of potato in Morocco.</title>
        <authorList>
            <person name="Oulghazi S."/>
            <person name="Moumni M."/>
            <person name="Faure D."/>
        </authorList>
    </citation>
    <scope>NUCLEOTIDE SEQUENCE [LARGE SCALE GENOMIC DNA]</scope>
    <source>
        <strain evidence="3 4">S1.15.11.2D</strain>
    </source>
</reference>
<evidence type="ECO:0000259" key="1">
    <source>
        <dbReference type="Pfam" id="PF04471"/>
    </source>
</evidence>
<dbReference type="Gene3D" id="3.40.50.300">
    <property type="entry name" value="P-loop containing nucleotide triphosphate hydrolases"/>
    <property type="match status" value="1"/>
</dbReference>
<accession>A0A419AXS3</accession>
<dbReference type="Proteomes" id="UP000283655">
    <property type="component" value="Unassembled WGS sequence"/>
</dbReference>
<evidence type="ECO:0000259" key="2">
    <source>
        <dbReference type="Pfam" id="PF20703"/>
    </source>
</evidence>
<dbReference type="SUPFAM" id="SSF52980">
    <property type="entry name" value="Restriction endonuclease-like"/>
    <property type="match status" value="1"/>
</dbReference>
<dbReference type="GO" id="GO:0005524">
    <property type="term" value="F:ATP binding"/>
    <property type="evidence" value="ECO:0007669"/>
    <property type="project" value="UniProtKB-KW"/>
</dbReference>
<dbReference type="InterPro" id="IPR011335">
    <property type="entry name" value="Restrct_endonuc-II-like"/>
</dbReference>
<dbReference type="RefSeq" id="WP_119873404.1">
    <property type="nucleotide sequence ID" value="NZ_QZDH01000015.1"/>
</dbReference>
<dbReference type="SUPFAM" id="SSF52540">
    <property type="entry name" value="P-loop containing nucleoside triphosphate hydrolases"/>
    <property type="match status" value="1"/>
</dbReference>
<gene>
    <name evidence="3" type="ORF">D5071_08215</name>
</gene>